<dbReference type="Proteomes" id="UP000324222">
    <property type="component" value="Unassembled WGS sequence"/>
</dbReference>
<evidence type="ECO:0000313" key="3">
    <source>
        <dbReference type="Proteomes" id="UP000324222"/>
    </source>
</evidence>
<keyword evidence="1" id="KW-1133">Transmembrane helix</keyword>
<keyword evidence="1" id="KW-0472">Membrane</keyword>
<comment type="caution">
    <text evidence="2">The sequence shown here is derived from an EMBL/GenBank/DDBJ whole genome shotgun (WGS) entry which is preliminary data.</text>
</comment>
<proteinExistence type="predicted"/>
<sequence>MVGMRHRCLVTKNSTIASVSNPMPGLVHMYLAVAQVMTIVAVAMLKVVVVTDNRTVIPTVHCYVFMVAQPVSDTISSALAKIVTKTTMPMAKSITITVTESMPMTVM</sequence>
<accession>A0A5B7K0K7</accession>
<keyword evidence="1" id="KW-0812">Transmembrane</keyword>
<keyword evidence="3" id="KW-1185">Reference proteome</keyword>
<gene>
    <name evidence="2" type="ORF">E2C01_099539</name>
</gene>
<name>A0A5B7K0K7_PORTR</name>
<dbReference type="EMBL" id="VSRR010138371">
    <property type="protein sequence ID" value="MPD03882.1"/>
    <property type="molecule type" value="Genomic_DNA"/>
</dbReference>
<reference evidence="2 3" key="1">
    <citation type="submission" date="2019-05" db="EMBL/GenBank/DDBJ databases">
        <title>Another draft genome of Portunus trituberculatus and its Hox gene families provides insights of decapod evolution.</title>
        <authorList>
            <person name="Jeong J.-H."/>
            <person name="Song I."/>
            <person name="Kim S."/>
            <person name="Choi T."/>
            <person name="Kim D."/>
            <person name="Ryu S."/>
            <person name="Kim W."/>
        </authorList>
    </citation>
    <scope>NUCLEOTIDE SEQUENCE [LARGE SCALE GENOMIC DNA]</scope>
    <source>
        <tissue evidence="2">Muscle</tissue>
    </source>
</reference>
<dbReference type="AlphaFoldDB" id="A0A5B7K0K7"/>
<feature type="transmembrane region" description="Helical" evidence="1">
    <location>
        <begin position="27"/>
        <end position="49"/>
    </location>
</feature>
<evidence type="ECO:0000256" key="1">
    <source>
        <dbReference type="SAM" id="Phobius"/>
    </source>
</evidence>
<protein>
    <submittedName>
        <fullName evidence="2">Uncharacterized protein</fullName>
    </submittedName>
</protein>
<organism evidence="2 3">
    <name type="scientific">Portunus trituberculatus</name>
    <name type="common">Swimming crab</name>
    <name type="synonym">Neptunus trituberculatus</name>
    <dbReference type="NCBI Taxonomy" id="210409"/>
    <lineage>
        <taxon>Eukaryota</taxon>
        <taxon>Metazoa</taxon>
        <taxon>Ecdysozoa</taxon>
        <taxon>Arthropoda</taxon>
        <taxon>Crustacea</taxon>
        <taxon>Multicrustacea</taxon>
        <taxon>Malacostraca</taxon>
        <taxon>Eumalacostraca</taxon>
        <taxon>Eucarida</taxon>
        <taxon>Decapoda</taxon>
        <taxon>Pleocyemata</taxon>
        <taxon>Brachyura</taxon>
        <taxon>Eubrachyura</taxon>
        <taxon>Portunoidea</taxon>
        <taxon>Portunidae</taxon>
        <taxon>Portuninae</taxon>
        <taxon>Portunus</taxon>
    </lineage>
</organism>
<evidence type="ECO:0000313" key="2">
    <source>
        <dbReference type="EMBL" id="MPD03882.1"/>
    </source>
</evidence>